<comment type="subcellular location">
    <subcellularLocation>
        <location evidence="3">Cytoplasm</location>
    </subcellularLocation>
</comment>
<dbReference type="Gene3D" id="3.30.300.20">
    <property type="match status" value="1"/>
</dbReference>
<name>A0ABV8UVE7_9BACL</name>
<keyword evidence="1 3" id="KW-0963">Cytoplasm</keyword>
<dbReference type="InterPro" id="IPR015946">
    <property type="entry name" value="KH_dom-like_a/b"/>
</dbReference>
<evidence type="ECO:0000256" key="2">
    <source>
        <dbReference type="ARBA" id="ARBA00022884"/>
    </source>
</evidence>
<dbReference type="SUPFAM" id="SSF54814">
    <property type="entry name" value="Prokaryotic type KH domain (KH-domain type II)"/>
    <property type="match status" value="1"/>
</dbReference>
<dbReference type="PANTHER" id="PTHR34654">
    <property type="entry name" value="UPF0109 PROTEIN SCO5592"/>
    <property type="match status" value="1"/>
</dbReference>
<comment type="subunit">
    <text evidence="3">Forms a complex with KhpB.</text>
</comment>
<dbReference type="InterPro" id="IPR009019">
    <property type="entry name" value="KH_sf_prok-type"/>
</dbReference>
<keyword evidence="3" id="KW-0143">Chaperone</keyword>
<comment type="caution">
    <text evidence="4">The sequence shown here is derived from an EMBL/GenBank/DDBJ whole genome shotgun (WGS) entry which is preliminary data.</text>
</comment>
<evidence type="ECO:0000256" key="3">
    <source>
        <dbReference type="HAMAP-Rule" id="MF_00088"/>
    </source>
</evidence>
<evidence type="ECO:0000256" key="1">
    <source>
        <dbReference type="ARBA" id="ARBA00022490"/>
    </source>
</evidence>
<keyword evidence="3" id="KW-0961">Cell wall biogenesis/degradation</keyword>
<keyword evidence="5" id="KW-1185">Reference proteome</keyword>
<dbReference type="CDD" id="cd22533">
    <property type="entry name" value="KH-II_YlqC-like"/>
    <property type="match status" value="1"/>
</dbReference>
<evidence type="ECO:0000313" key="5">
    <source>
        <dbReference type="Proteomes" id="UP001595733"/>
    </source>
</evidence>
<dbReference type="InterPro" id="IPR020627">
    <property type="entry name" value="KhpA"/>
</dbReference>
<protein>
    <recommendedName>
        <fullName evidence="3">RNA-binding protein KhpA</fullName>
    </recommendedName>
    <alternativeName>
        <fullName evidence="3">KH-domain protein A</fullName>
    </alternativeName>
</protein>
<keyword evidence="3" id="KW-0133">Cell shape</keyword>
<dbReference type="PANTHER" id="PTHR34654:SF1">
    <property type="entry name" value="RNA-BINDING PROTEIN KHPA"/>
    <property type="match status" value="1"/>
</dbReference>
<dbReference type="HAMAP" id="MF_00088">
    <property type="entry name" value="KhpA"/>
    <property type="match status" value="1"/>
</dbReference>
<proteinExistence type="inferred from homology"/>
<dbReference type="EMBL" id="JBHSEF010000011">
    <property type="protein sequence ID" value="MFC4354430.1"/>
    <property type="molecule type" value="Genomic_DNA"/>
</dbReference>
<keyword evidence="2 3" id="KW-0694">RNA-binding</keyword>
<evidence type="ECO:0000313" key="4">
    <source>
        <dbReference type="EMBL" id="MFC4354430.1"/>
    </source>
</evidence>
<accession>A0ABV8UVE7</accession>
<organism evidence="4 5">
    <name type="scientific">Chryseomicrobium palamuruense</name>
    <dbReference type="NCBI Taxonomy" id="682973"/>
    <lineage>
        <taxon>Bacteria</taxon>
        <taxon>Bacillati</taxon>
        <taxon>Bacillota</taxon>
        <taxon>Bacilli</taxon>
        <taxon>Bacillales</taxon>
        <taxon>Caryophanaceae</taxon>
        <taxon>Chryseomicrobium</taxon>
    </lineage>
</organism>
<gene>
    <name evidence="3" type="primary">khpA</name>
    <name evidence="4" type="ORF">ACFO0S_04980</name>
</gene>
<dbReference type="Proteomes" id="UP001595733">
    <property type="component" value="Unassembled WGS sequence"/>
</dbReference>
<reference evidence="5" key="1">
    <citation type="journal article" date="2019" name="Int. J. Syst. Evol. Microbiol.">
        <title>The Global Catalogue of Microorganisms (GCM) 10K type strain sequencing project: providing services to taxonomists for standard genome sequencing and annotation.</title>
        <authorList>
            <consortium name="The Broad Institute Genomics Platform"/>
            <consortium name="The Broad Institute Genome Sequencing Center for Infectious Disease"/>
            <person name="Wu L."/>
            <person name="Ma J."/>
        </authorList>
    </citation>
    <scope>NUCLEOTIDE SEQUENCE [LARGE SCALE GENOMIC DNA]</scope>
    <source>
        <strain evidence="5">CCUG 50353</strain>
    </source>
</reference>
<sequence length="77" mass="8602">MKQLIETIVKPLVDFPEAIQVHEQVSGNRVVYKLSVHPEDMGKVIGKQGRVAKAIRTIVYSAASSHQAKRVFVDIMD</sequence>
<dbReference type="RefSeq" id="WP_378140709.1">
    <property type="nucleotide sequence ID" value="NZ_JBHSEF010000011.1"/>
</dbReference>
<comment type="similarity">
    <text evidence="3">Belongs to the KhpA RNA-binding protein family.</text>
</comment>
<comment type="function">
    <text evidence="3">A probable RNA chaperone. Forms a complex with KhpB which binds to cellular RNA and controls its expression. Plays a role in peptidoglycan (PG) homeostasis and cell length regulation.</text>
</comment>
<dbReference type="Pfam" id="PF13083">
    <property type="entry name" value="KH_KhpA-B"/>
    <property type="match status" value="1"/>
</dbReference>